<keyword evidence="4" id="KW-1185">Reference proteome</keyword>
<evidence type="ECO:0000259" key="2">
    <source>
        <dbReference type="Pfam" id="PF13581"/>
    </source>
</evidence>
<sequence length="136" mass="14529">MERFGLDLVGFARLQPDLLLPFRARDWVAAVGKSYAGSEVIDTLKLLTSELATNALKHGGTSGVVRVALLTCRSGLRVEVTDEGGGVPVPRDASDDDEDGRGLFLLDVLARSWGHDLAPDGKGTVVWFEVDIPPSA</sequence>
<protein>
    <submittedName>
        <fullName evidence="3">Anti-sigma regulatory factor (Ser/Thr protein kinase)</fullName>
    </submittedName>
</protein>
<dbReference type="OrthoDB" id="3534907at2"/>
<dbReference type="EMBL" id="RJKE01000001">
    <property type="protein sequence ID" value="ROO82911.1"/>
    <property type="molecule type" value="Genomic_DNA"/>
</dbReference>
<gene>
    <name evidence="3" type="ORF">EDD29_0396</name>
</gene>
<dbReference type="SUPFAM" id="SSF55874">
    <property type="entry name" value="ATPase domain of HSP90 chaperone/DNA topoisomerase II/histidine kinase"/>
    <property type="match status" value="1"/>
</dbReference>
<organism evidence="3 4">
    <name type="scientific">Actinocorallia herbida</name>
    <dbReference type="NCBI Taxonomy" id="58109"/>
    <lineage>
        <taxon>Bacteria</taxon>
        <taxon>Bacillati</taxon>
        <taxon>Actinomycetota</taxon>
        <taxon>Actinomycetes</taxon>
        <taxon>Streptosporangiales</taxon>
        <taxon>Thermomonosporaceae</taxon>
        <taxon>Actinocorallia</taxon>
    </lineage>
</organism>
<proteinExistence type="predicted"/>
<dbReference type="GO" id="GO:0004674">
    <property type="term" value="F:protein serine/threonine kinase activity"/>
    <property type="evidence" value="ECO:0007669"/>
    <property type="project" value="UniProtKB-KW"/>
</dbReference>
<feature type="domain" description="Histidine kinase/HSP90-like ATPase" evidence="2">
    <location>
        <begin position="24"/>
        <end position="128"/>
    </location>
</feature>
<dbReference type="Gene3D" id="3.30.565.10">
    <property type="entry name" value="Histidine kinase-like ATPase, C-terminal domain"/>
    <property type="match status" value="1"/>
</dbReference>
<dbReference type="InterPro" id="IPR003594">
    <property type="entry name" value="HATPase_dom"/>
</dbReference>
<keyword evidence="1" id="KW-0723">Serine/threonine-protein kinase</keyword>
<dbReference type="Pfam" id="PF13581">
    <property type="entry name" value="HATPase_c_2"/>
    <property type="match status" value="1"/>
</dbReference>
<evidence type="ECO:0000313" key="3">
    <source>
        <dbReference type="EMBL" id="ROO82911.1"/>
    </source>
</evidence>
<dbReference type="InterPro" id="IPR050267">
    <property type="entry name" value="Anti-sigma-factor_SerPK"/>
</dbReference>
<evidence type="ECO:0000313" key="4">
    <source>
        <dbReference type="Proteomes" id="UP000272400"/>
    </source>
</evidence>
<dbReference type="CDD" id="cd16936">
    <property type="entry name" value="HATPase_RsbW-like"/>
    <property type="match status" value="1"/>
</dbReference>
<name>A0A3N1CNM0_9ACTN</name>
<dbReference type="RefSeq" id="WP_123661872.1">
    <property type="nucleotide sequence ID" value="NZ_RJKE01000001.1"/>
</dbReference>
<keyword evidence="1" id="KW-0808">Transferase</keyword>
<dbReference type="InterPro" id="IPR036890">
    <property type="entry name" value="HATPase_C_sf"/>
</dbReference>
<dbReference type="AlphaFoldDB" id="A0A3N1CNM0"/>
<dbReference type="Proteomes" id="UP000272400">
    <property type="component" value="Unassembled WGS sequence"/>
</dbReference>
<dbReference type="PANTHER" id="PTHR35526:SF3">
    <property type="entry name" value="ANTI-SIGMA-F FACTOR RSBW"/>
    <property type="match status" value="1"/>
</dbReference>
<evidence type="ECO:0000256" key="1">
    <source>
        <dbReference type="ARBA" id="ARBA00022527"/>
    </source>
</evidence>
<comment type="caution">
    <text evidence="3">The sequence shown here is derived from an EMBL/GenBank/DDBJ whole genome shotgun (WGS) entry which is preliminary data.</text>
</comment>
<keyword evidence="1" id="KW-0418">Kinase</keyword>
<dbReference type="PANTHER" id="PTHR35526">
    <property type="entry name" value="ANTI-SIGMA-F FACTOR RSBW-RELATED"/>
    <property type="match status" value="1"/>
</dbReference>
<accession>A0A3N1CNM0</accession>
<reference evidence="3 4" key="1">
    <citation type="submission" date="2018-11" db="EMBL/GenBank/DDBJ databases">
        <title>Sequencing the genomes of 1000 actinobacteria strains.</title>
        <authorList>
            <person name="Klenk H.-P."/>
        </authorList>
    </citation>
    <scope>NUCLEOTIDE SEQUENCE [LARGE SCALE GENOMIC DNA]</scope>
    <source>
        <strain evidence="3 4">DSM 44254</strain>
    </source>
</reference>